<comment type="caution">
    <text evidence="1">The sequence shown here is derived from an EMBL/GenBank/DDBJ whole genome shotgun (WGS) entry which is preliminary data.</text>
</comment>
<dbReference type="EMBL" id="BARS01053968">
    <property type="protein sequence ID" value="GAG44316.1"/>
    <property type="molecule type" value="Genomic_DNA"/>
</dbReference>
<feature type="non-terminal residue" evidence="1">
    <location>
        <position position="223"/>
    </location>
</feature>
<organism evidence="1">
    <name type="scientific">marine sediment metagenome</name>
    <dbReference type="NCBI Taxonomy" id="412755"/>
    <lineage>
        <taxon>unclassified sequences</taxon>
        <taxon>metagenomes</taxon>
        <taxon>ecological metagenomes</taxon>
    </lineage>
</organism>
<proteinExistence type="predicted"/>
<protein>
    <submittedName>
        <fullName evidence="1">Uncharacterized protein</fullName>
    </submittedName>
</protein>
<dbReference type="AlphaFoldDB" id="X0Z6W5"/>
<reference evidence="1" key="1">
    <citation type="journal article" date="2014" name="Front. Microbiol.">
        <title>High frequency of phylogenetically diverse reductive dehalogenase-homologous genes in deep subseafloor sedimentary metagenomes.</title>
        <authorList>
            <person name="Kawai M."/>
            <person name="Futagami T."/>
            <person name="Toyoda A."/>
            <person name="Takaki Y."/>
            <person name="Nishi S."/>
            <person name="Hori S."/>
            <person name="Arai W."/>
            <person name="Tsubouchi T."/>
            <person name="Morono Y."/>
            <person name="Uchiyama I."/>
            <person name="Ito T."/>
            <person name="Fujiyama A."/>
            <person name="Inagaki F."/>
            <person name="Takami H."/>
        </authorList>
    </citation>
    <scope>NUCLEOTIDE SEQUENCE</scope>
    <source>
        <strain evidence="1">Expedition CK06-06</strain>
    </source>
</reference>
<name>X0Z6W5_9ZZZZ</name>
<sequence>PTKQQNVYVLMDATKNSVPPAIREYQWSLLSALPAGQFVGGIVGGAFAAGQAKGRTPRQPGIMGQAQQAGALVNALFGEDSAEGDPIRNYREEAALAFHQYLQSHPLETPEDERMYAVFIWKTIEGKKNEIAGREGHLGGVGAVFDIPKNVTTYYANEALAKGIGSGVFAQGSDFMTGLGKVLPLEEDIMPYLSAPNDKMNWGHASLGMNIAYGLGERANSGL</sequence>
<gene>
    <name evidence="1" type="ORF">S01H1_79985</name>
</gene>
<evidence type="ECO:0000313" key="1">
    <source>
        <dbReference type="EMBL" id="GAG44316.1"/>
    </source>
</evidence>
<accession>X0Z6W5</accession>
<feature type="non-terminal residue" evidence="1">
    <location>
        <position position="1"/>
    </location>
</feature>